<keyword evidence="9" id="KW-1133">Transmembrane helix</keyword>
<dbReference type="PROSITE" id="PS00107">
    <property type="entry name" value="PROTEIN_KINASE_ATP"/>
    <property type="match status" value="1"/>
</dbReference>
<dbReference type="GO" id="GO:0016020">
    <property type="term" value="C:membrane"/>
    <property type="evidence" value="ECO:0007669"/>
    <property type="project" value="UniProtKB-SubCell"/>
</dbReference>
<dbReference type="OrthoDB" id="547665at2759"/>
<dbReference type="GeneID" id="103699972"/>
<dbReference type="Pfam" id="PF13947">
    <property type="entry name" value="GUB_WAK_bind"/>
    <property type="match status" value="1"/>
</dbReference>
<protein>
    <submittedName>
        <fullName evidence="16">Rust resistance kinase Lr10-like</fullName>
    </submittedName>
</protein>
<proteinExistence type="predicted"/>
<dbReference type="FunFam" id="3.30.200.20:FF:000178">
    <property type="entry name" value="serine/threonine-protein kinase PBS1-like"/>
    <property type="match status" value="1"/>
</dbReference>
<keyword evidence="15" id="KW-1185">Reference proteome</keyword>
<evidence type="ECO:0000256" key="4">
    <source>
        <dbReference type="ARBA" id="ARBA00022692"/>
    </source>
</evidence>
<dbReference type="GO" id="GO:0004674">
    <property type="term" value="F:protein serine/threonine kinase activity"/>
    <property type="evidence" value="ECO:0007669"/>
    <property type="project" value="UniProtKB-KW"/>
</dbReference>
<dbReference type="PROSITE" id="PS50011">
    <property type="entry name" value="PROTEIN_KINASE_DOM"/>
    <property type="match status" value="1"/>
</dbReference>
<dbReference type="InterPro" id="IPR025287">
    <property type="entry name" value="WAK_GUB"/>
</dbReference>
<evidence type="ECO:0000256" key="9">
    <source>
        <dbReference type="ARBA" id="ARBA00022989"/>
    </source>
</evidence>
<evidence type="ECO:0000313" key="16">
    <source>
        <dbReference type="RefSeq" id="XP_038972574.1"/>
    </source>
</evidence>
<dbReference type="Pfam" id="PF00069">
    <property type="entry name" value="Pkinase"/>
    <property type="match status" value="1"/>
</dbReference>
<evidence type="ECO:0000256" key="7">
    <source>
        <dbReference type="ARBA" id="ARBA00022777"/>
    </source>
</evidence>
<keyword evidence="10" id="KW-0472">Membrane</keyword>
<keyword evidence="3" id="KW-0808">Transferase</keyword>
<dbReference type="PROSITE" id="PS00108">
    <property type="entry name" value="PROTEIN_KINASE_ST"/>
    <property type="match status" value="1"/>
</dbReference>
<dbReference type="RefSeq" id="XP_038972574.1">
    <property type="nucleotide sequence ID" value="XM_039116646.1"/>
</dbReference>
<keyword evidence="6 12" id="KW-0547">Nucleotide-binding</keyword>
<dbReference type="Gene3D" id="1.10.510.10">
    <property type="entry name" value="Transferase(Phosphotransferase) domain 1"/>
    <property type="match status" value="1"/>
</dbReference>
<evidence type="ECO:0000256" key="12">
    <source>
        <dbReference type="PROSITE-ProRule" id="PRU10141"/>
    </source>
</evidence>
<dbReference type="AlphaFoldDB" id="A0A8B8ZLR4"/>
<dbReference type="InterPro" id="IPR008271">
    <property type="entry name" value="Ser/Thr_kinase_AS"/>
</dbReference>
<comment type="subcellular location">
    <subcellularLocation>
        <location evidence="1">Membrane</location>
        <topology evidence="1">Single-pass type I membrane protein</topology>
    </subcellularLocation>
</comment>
<organism evidence="15 16">
    <name type="scientific">Phoenix dactylifera</name>
    <name type="common">Date palm</name>
    <dbReference type="NCBI Taxonomy" id="42345"/>
    <lineage>
        <taxon>Eukaryota</taxon>
        <taxon>Viridiplantae</taxon>
        <taxon>Streptophyta</taxon>
        <taxon>Embryophyta</taxon>
        <taxon>Tracheophyta</taxon>
        <taxon>Spermatophyta</taxon>
        <taxon>Magnoliopsida</taxon>
        <taxon>Liliopsida</taxon>
        <taxon>Arecaceae</taxon>
        <taxon>Coryphoideae</taxon>
        <taxon>Phoeniceae</taxon>
        <taxon>Phoenix</taxon>
    </lineage>
</organism>
<dbReference type="SUPFAM" id="SSF56112">
    <property type="entry name" value="Protein kinase-like (PK-like)"/>
    <property type="match status" value="1"/>
</dbReference>
<keyword evidence="4" id="KW-0812">Transmembrane</keyword>
<keyword evidence="7" id="KW-0418">Kinase</keyword>
<dbReference type="GO" id="GO:0030247">
    <property type="term" value="F:polysaccharide binding"/>
    <property type="evidence" value="ECO:0007669"/>
    <property type="project" value="InterPro"/>
</dbReference>
<dbReference type="KEGG" id="pda:103699972"/>
<evidence type="ECO:0000256" key="8">
    <source>
        <dbReference type="ARBA" id="ARBA00022840"/>
    </source>
</evidence>
<dbReference type="GO" id="GO:0005524">
    <property type="term" value="F:ATP binding"/>
    <property type="evidence" value="ECO:0007669"/>
    <property type="project" value="UniProtKB-UniRule"/>
</dbReference>
<evidence type="ECO:0000256" key="13">
    <source>
        <dbReference type="SAM" id="SignalP"/>
    </source>
</evidence>
<evidence type="ECO:0000256" key="3">
    <source>
        <dbReference type="ARBA" id="ARBA00022679"/>
    </source>
</evidence>
<accession>A0A8B8ZLR4</accession>
<dbReference type="FunFam" id="1.10.510.10:FF:000590">
    <property type="entry name" value="PR5-like receptor kinase"/>
    <property type="match status" value="1"/>
</dbReference>
<feature type="chain" id="PRO_5034450981" evidence="13">
    <location>
        <begin position="22"/>
        <end position="633"/>
    </location>
</feature>
<sequence>MGRLGALCTILFFVFLDIGASKDDCPPSSCSPDGPEIRFPFWRSDYPEHCGYPGFELACQGSDTVIKLPSSGAFPIAFIDYAGQILRLESKVCESLLLNVDVSNSPFRFYTNGLEDVIRDFIFLNCSFTATNSRYDYFDYYDEIDCLSESDNRIFLVRPSSNLANLPKYCTPIKTNQWRWPYATFIIRDPILTWERPDCAYCETGGGTCQPHNSTSHEIMCSYQPQPNPLPQLNPPPDHDHRGVCKKCLIIGAVLSTLVLLVTTAISIKVCHSWLLKREKEKESQLKVEKFLEDYKALQPMRYSYADIKKITNQFKTKLGEGGYGSVFKGFLPNGVPVAVKILLTSIGSNGEDFVNEVGTIGRIYHVNVVRLLGFCADGFKRALIYEFMPNESLAKFIFSVNGRSTLLGWDRLHNIAIGIARGIEYLHQGCDQRILHFDIKPHNVLLDDNFCPKISDFGLAKLCSKDQSIVSMTAARGTAGYIAPEVCSRNSGNVSYKSDVYSFGMLLLEMVGGRKNMDATVENTSQVYFPEWIYNRLYQEEELGLHIIEENDAIIARNLTIVALWCIQWYPVDRPSMKSVVQMLEGSMENLVMPPNPFTSAGPLNTHVALSDRRLSTNLTTIPEPYSEQEEV</sequence>
<evidence type="ECO:0000256" key="10">
    <source>
        <dbReference type="ARBA" id="ARBA00023136"/>
    </source>
</evidence>
<keyword evidence="11" id="KW-0325">Glycoprotein</keyword>
<feature type="signal peptide" evidence="13">
    <location>
        <begin position="1"/>
        <end position="21"/>
    </location>
</feature>
<dbReference type="InterPro" id="IPR045874">
    <property type="entry name" value="LRK10/LRL21-25-like"/>
</dbReference>
<keyword evidence="5 13" id="KW-0732">Signal</keyword>
<evidence type="ECO:0000256" key="2">
    <source>
        <dbReference type="ARBA" id="ARBA00022527"/>
    </source>
</evidence>
<dbReference type="PANTHER" id="PTHR27009">
    <property type="entry name" value="RUST RESISTANCE KINASE LR10-RELATED"/>
    <property type="match status" value="1"/>
</dbReference>
<evidence type="ECO:0000259" key="14">
    <source>
        <dbReference type="PROSITE" id="PS50011"/>
    </source>
</evidence>
<dbReference type="Proteomes" id="UP000228380">
    <property type="component" value="Unplaced"/>
</dbReference>
<dbReference type="InterPro" id="IPR017441">
    <property type="entry name" value="Protein_kinase_ATP_BS"/>
</dbReference>
<dbReference type="InterPro" id="IPR000719">
    <property type="entry name" value="Prot_kinase_dom"/>
</dbReference>
<evidence type="ECO:0000313" key="15">
    <source>
        <dbReference type="Proteomes" id="UP000228380"/>
    </source>
</evidence>
<dbReference type="InterPro" id="IPR011009">
    <property type="entry name" value="Kinase-like_dom_sf"/>
</dbReference>
<dbReference type="Gene3D" id="3.30.200.20">
    <property type="entry name" value="Phosphorylase Kinase, domain 1"/>
    <property type="match status" value="1"/>
</dbReference>
<evidence type="ECO:0000256" key="6">
    <source>
        <dbReference type="ARBA" id="ARBA00022741"/>
    </source>
</evidence>
<evidence type="ECO:0000256" key="1">
    <source>
        <dbReference type="ARBA" id="ARBA00004479"/>
    </source>
</evidence>
<name>A0A8B8ZLR4_PHODC</name>
<feature type="domain" description="Protein kinase" evidence="14">
    <location>
        <begin position="313"/>
        <end position="600"/>
    </location>
</feature>
<evidence type="ECO:0000256" key="5">
    <source>
        <dbReference type="ARBA" id="ARBA00022729"/>
    </source>
</evidence>
<dbReference type="SMART" id="SM00220">
    <property type="entry name" value="S_TKc"/>
    <property type="match status" value="1"/>
</dbReference>
<keyword evidence="8 12" id="KW-0067">ATP-binding</keyword>
<gene>
    <name evidence="16" type="primary">LOC103699972</name>
</gene>
<reference evidence="16" key="1">
    <citation type="submission" date="2025-08" db="UniProtKB">
        <authorList>
            <consortium name="RefSeq"/>
        </authorList>
    </citation>
    <scope>IDENTIFICATION</scope>
    <source>
        <tissue evidence="16">Young leaves</tissue>
    </source>
</reference>
<evidence type="ECO:0000256" key="11">
    <source>
        <dbReference type="ARBA" id="ARBA00023180"/>
    </source>
</evidence>
<keyword evidence="2" id="KW-0723">Serine/threonine-protein kinase</keyword>
<feature type="binding site" evidence="12">
    <location>
        <position position="341"/>
    </location>
    <ligand>
        <name>ATP</name>
        <dbReference type="ChEBI" id="CHEBI:30616"/>
    </ligand>
</feature>